<sequence>MNISHVFCPLLAAISGSILSGTALSDDIVLPPPDKKGGKPLMQVLNERHSTRSFTDKPIPVEVLSSLLWAAQGVNRNDPDYRTAPSSRNSNEIEIYVVLPEGAYLYKPETHQLQKVIQGDMRAATGTQEFVGTAPLNLVYVVDQSKQPGDFDAKRKLVTACTGVGFIGENVYLFCTSAGLGTVFRAMLDADYLQRRLQLPIFKKVLYAQSVGYPSNS</sequence>
<dbReference type="RefSeq" id="WP_102712892.1">
    <property type="nucleotide sequence ID" value="NZ_CABMLK010000003.1"/>
</dbReference>
<dbReference type="AlphaFoldDB" id="A0A2N8HFH2"/>
<dbReference type="CDD" id="cd02142">
    <property type="entry name" value="McbC_SagB-like_oxidoreductase"/>
    <property type="match status" value="1"/>
</dbReference>
<gene>
    <name evidence="2" type="ORF">CXU22_04325</name>
</gene>
<dbReference type="SUPFAM" id="SSF55469">
    <property type="entry name" value="FMN-dependent nitroreductase-like"/>
    <property type="match status" value="1"/>
</dbReference>
<dbReference type="Gene3D" id="3.40.109.10">
    <property type="entry name" value="NADH Oxidase"/>
    <property type="match status" value="1"/>
</dbReference>
<evidence type="ECO:0000313" key="3">
    <source>
        <dbReference type="Proteomes" id="UP000236000"/>
    </source>
</evidence>
<dbReference type="GO" id="GO:0016491">
    <property type="term" value="F:oxidoreductase activity"/>
    <property type="evidence" value="ECO:0007669"/>
    <property type="project" value="InterPro"/>
</dbReference>
<name>A0A2N8HFH2_9BACT</name>
<dbReference type="InterPro" id="IPR029479">
    <property type="entry name" value="Nitroreductase"/>
</dbReference>
<evidence type="ECO:0000259" key="1">
    <source>
        <dbReference type="Pfam" id="PF00881"/>
    </source>
</evidence>
<dbReference type="PANTHER" id="PTHR43745">
    <property type="entry name" value="NITROREDUCTASE MJ1384-RELATED"/>
    <property type="match status" value="1"/>
</dbReference>
<reference evidence="2 3" key="1">
    <citation type="journal article" date="2017" name="BMC Genomics">
        <title>Genome sequencing of 39 Akkermansia muciniphila isolates reveals its population structure, genomic and functional diverisity, and global distribution in mammalian gut microbiotas.</title>
        <authorList>
            <person name="Guo X."/>
            <person name="Li S."/>
            <person name="Zhang J."/>
            <person name="Wu F."/>
            <person name="Li X."/>
            <person name="Wu D."/>
            <person name="Zhang M."/>
            <person name="Ou Z."/>
            <person name="Jie Z."/>
            <person name="Yan Q."/>
            <person name="Li P."/>
            <person name="Yi J."/>
            <person name="Peng Y."/>
        </authorList>
    </citation>
    <scope>NUCLEOTIDE SEQUENCE [LARGE SCALE GENOMIC DNA]</scope>
    <source>
        <strain evidence="2 3">GP24</strain>
    </source>
</reference>
<accession>A0A2N8HFH2</accession>
<feature type="domain" description="Nitroreductase" evidence="1">
    <location>
        <begin position="47"/>
        <end position="213"/>
    </location>
</feature>
<proteinExistence type="predicted"/>
<dbReference type="OrthoDB" id="9801593at2"/>
<dbReference type="Pfam" id="PF00881">
    <property type="entry name" value="Nitroreductase"/>
    <property type="match status" value="1"/>
</dbReference>
<protein>
    <submittedName>
        <fullName evidence="2">Nitroreductase</fullName>
    </submittedName>
</protein>
<dbReference type="InterPro" id="IPR000415">
    <property type="entry name" value="Nitroreductase-like"/>
</dbReference>
<dbReference type="InterPro" id="IPR052544">
    <property type="entry name" value="Bacteriocin_Proc_Enz"/>
</dbReference>
<dbReference type="PANTHER" id="PTHR43745:SF2">
    <property type="entry name" value="NITROREDUCTASE MJ1384-RELATED"/>
    <property type="match status" value="1"/>
</dbReference>
<evidence type="ECO:0000313" key="2">
    <source>
        <dbReference type="EMBL" id="PNC19019.1"/>
    </source>
</evidence>
<dbReference type="EMBL" id="PJKA01000006">
    <property type="protein sequence ID" value="PNC19019.1"/>
    <property type="molecule type" value="Genomic_DNA"/>
</dbReference>
<dbReference type="Proteomes" id="UP000236000">
    <property type="component" value="Unassembled WGS sequence"/>
</dbReference>
<comment type="caution">
    <text evidence="2">The sequence shown here is derived from an EMBL/GenBank/DDBJ whole genome shotgun (WGS) entry which is preliminary data.</text>
</comment>
<organism evidence="2 3">
    <name type="scientific">Akkermansia muciniphila</name>
    <dbReference type="NCBI Taxonomy" id="239935"/>
    <lineage>
        <taxon>Bacteria</taxon>
        <taxon>Pseudomonadati</taxon>
        <taxon>Verrucomicrobiota</taxon>
        <taxon>Verrucomicrobiia</taxon>
        <taxon>Verrucomicrobiales</taxon>
        <taxon>Akkermansiaceae</taxon>
        <taxon>Akkermansia</taxon>
    </lineage>
</organism>